<evidence type="ECO:0000313" key="3">
    <source>
        <dbReference type="Proteomes" id="UP001157418"/>
    </source>
</evidence>
<name>A0AAU9M245_9ASTR</name>
<evidence type="ECO:0000256" key="1">
    <source>
        <dbReference type="SAM" id="MobiDB-lite"/>
    </source>
</evidence>
<protein>
    <submittedName>
        <fullName evidence="2">Uncharacterized protein</fullName>
    </submittedName>
</protein>
<accession>A0AAU9M245</accession>
<evidence type="ECO:0000313" key="2">
    <source>
        <dbReference type="EMBL" id="CAH1419596.1"/>
    </source>
</evidence>
<gene>
    <name evidence="2" type="ORF">LVIROSA_LOCUS7114</name>
</gene>
<dbReference type="AlphaFoldDB" id="A0AAU9M245"/>
<comment type="caution">
    <text evidence="2">The sequence shown here is derived from an EMBL/GenBank/DDBJ whole genome shotgun (WGS) entry which is preliminary data.</text>
</comment>
<sequence>MAFVPSSLAQSIKRKNRREEETQTTQCMPPVAHPSSEGKRKSEATQVALWGISIARRRGIRFLADRWDGRTNEGRKGDAPPVPNWFVEGEDCLDRKRNRTNAARIIFFYSGSVCEGEGCEGCCSLDSPEEAPSPVGFL</sequence>
<proteinExistence type="predicted"/>
<dbReference type="Proteomes" id="UP001157418">
    <property type="component" value="Unassembled WGS sequence"/>
</dbReference>
<keyword evidence="3" id="KW-1185">Reference proteome</keyword>
<dbReference type="EMBL" id="CAKMRJ010000416">
    <property type="protein sequence ID" value="CAH1419596.1"/>
    <property type="molecule type" value="Genomic_DNA"/>
</dbReference>
<feature type="region of interest" description="Disordered" evidence="1">
    <location>
        <begin position="1"/>
        <end position="42"/>
    </location>
</feature>
<reference evidence="2 3" key="1">
    <citation type="submission" date="2022-01" db="EMBL/GenBank/DDBJ databases">
        <authorList>
            <person name="Xiong W."/>
            <person name="Schranz E."/>
        </authorList>
    </citation>
    <scope>NUCLEOTIDE SEQUENCE [LARGE SCALE GENOMIC DNA]</scope>
</reference>
<organism evidence="2 3">
    <name type="scientific">Lactuca virosa</name>
    <dbReference type="NCBI Taxonomy" id="75947"/>
    <lineage>
        <taxon>Eukaryota</taxon>
        <taxon>Viridiplantae</taxon>
        <taxon>Streptophyta</taxon>
        <taxon>Embryophyta</taxon>
        <taxon>Tracheophyta</taxon>
        <taxon>Spermatophyta</taxon>
        <taxon>Magnoliopsida</taxon>
        <taxon>eudicotyledons</taxon>
        <taxon>Gunneridae</taxon>
        <taxon>Pentapetalae</taxon>
        <taxon>asterids</taxon>
        <taxon>campanulids</taxon>
        <taxon>Asterales</taxon>
        <taxon>Asteraceae</taxon>
        <taxon>Cichorioideae</taxon>
        <taxon>Cichorieae</taxon>
        <taxon>Lactucinae</taxon>
        <taxon>Lactuca</taxon>
    </lineage>
</organism>